<sequence>MVRSTSVAQSGQSESKYAVDTDWAGRVINFVIRLSHYGLSANFANSAKGPVDIQAFVYEFRLGQIWQIFMRVNESLFAFLTGLYLFPSARVGSKEDASFLLGVKFARIAV</sequence>
<dbReference type="Proteomes" id="UP001497644">
    <property type="component" value="Chromosome 9"/>
</dbReference>
<dbReference type="EMBL" id="OZ034832">
    <property type="protein sequence ID" value="CAL1689345.1"/>
    <property type="molecule type" value="Genomic_DNA"/>
</dbReference>
<organism evidence="1 2">
    <name type="scientific">Lasius platythorax</name>
    <dbReference type="NCBI Taxonomy" id="488582"/>
    <lineage>
        <taxon>Eukaryota</taxon>
        <taxon>Metazoa</taxon>
        <taxon>Ecdysozoa</taxon>
        <taxon>Arthropoda</taxon>
        <taxon>Hexapoda</taxon>
        <taxon>Insecta</taxon>
        <taxon>Pterygota</taxon>
        <taxon>Neoptera</taxon>
        <taxon>Endopterygota</taxon>
        <taxon>Hymenoptera</taxon>
        <taxon>Apocrita</taxon>
        <taxon>Aculeata</taxon>
        <taxon>Formicoidea</taxon>
        <taxon>Formicidae</taxon>
        <taxon>Formicinae</taxon>
        <taxon>Lasius</taxon>
        <taxon>Lasius</taxon>
    </lineage>
</organism>
<protein>
    <submittedName>
        <fullName evidence="1">Uncharacterized protein</fullName>
    </submittedName>
</protein>
<evidence type="ECO:0000313" key="1">
    <source>
        <dbReference type="EMBL" id="CAL1689345.1"/>
    </source>
</evidence>
<reference evidence="1" key="1">
    <citation type="submission" date="2024-04" db="EMBL/GenBank/DDBJ databases">
        <authorList>
            <consortium name="Molecular Ecology Group"/>
        </authorList>
    </citation>
    <scope>NUCLEOTIDE SEQUENCE</scope>
</reference>
<gene>
    <name evidence="1" type="ORF">LPLAT_LOCUS14291</name>
</gene>
<accession>A0AAV2P8U4</accession>
<keyword evidence="2" id="KW-1185">Reference proteome</keyword>
<dbReference type="AlphaFoldDB" id="A0AAV2P8U4"/>
<proteinExistence type="predicted"/>
<evidence type="ECO:0000313" key="2">
    <source>
        <dbReference type="Proteomes" id="UP001497644"/>
    </source>
</evidence>
<name>A0AAV2P8U4_9HYME</name>